<dbReference type="NCBIfam" id="NF009732">
    <property type="entry name" value="PRK13255.1"/>
    <property type="match status" value="1"/>
</dbReference>
<protein>
    <recommendedName>
        <fullName evidence="4">thiopurine S-methyltransferase</fullName>
        <ecNumber evidence="4">2.1.1.67</ecNumber>
    </recommendedName>
</protein>
<dbReference type="GO" id="GO:0032259">
    <property type="term" value="P:methylation"/>
    <property type="evidence" value="ECO:0007669"/>
    <property type="project" value="UniProtKB-KW"/>
</dbReference>
<comment type="subcellular location">
    <subcellularLocation>
        <location evidence="2">Cytoplasm</location>
    </subcellularLocation>
</comment>
<keyword evidence="6" id="KW-0489">Methyltransferase</keyword>
<dbReference type="GO" id="GO:0005737">
    <property type="term" value="C:cytoplasm"/>
    <property type="evidence" value="ECO:0007669"/>
    <property type="project" value="UniProtKB-SubCell"/>
</dbReference>
<comment type="similarity">
    <text evidence="3">Belongs to the class I-like SAM-binding methyltransferase superfamily. TPMT family.</text>
</comment>
<dbReference type="Pfam" id="PF05724">
    <property type="entry name" value="TPMT"/>
    <property type="match status" value="1"/>
</dbReference>
<dbReference type="NCBIfam" id="TIGR03840">
    <property type="entry name" value="TMPT_Se_Te"/>
    <property type="match status" value="1"/>
</dbReference>
<evidence type="ECO:0000256" key="8">
    <source>
        <dbReference type="ARBA" id="ARBA00022691"/>
    </source>
</evidence>
<dbReference type="PROSITE" id="PS51585">
    <property type="entry name" value="SAM_MT_TPMT"/>
    <property type="match status" value="1"/>
</dbReference>
<dbReference type="GO" id="GO:0008119">
    <property type="term" value="F:thiopurine S-methyltransferase activity"/>
    <property type="evidence" value="ECO:0007669"/>
    <property type="project" value="UniProtKB-EC"/>
</dbReference>
<dbReference type="InterPro" id="IPR025835">
    <property type="entry name" value="Thiopurine_S-MeTrfase"/>
</dbReference>
<dbReference type="SUPFAM" id="SSF53335">
    <property type="entry name" value="S-adenosyl-L-methionine-dependent methyltransferases"/>
    <property type="match status" value="1"/>
</dbReference>
<keyword evidence="7" id="KW-0808">Transferase</keyword>
<dbReference type="EC" id="2.1.1.67" evidence="4"/>
<evidence type="ECO:0000256" key="1">
    <source>
        <dbReference type="ARBA" id="ARBA00000903"/>
    </source>
</evidence>
<name>A0A382RHX3_9ZZZZ</name>
<sequence>TWVLLYQGLNMTDWLSRWENNNIGWHADEVNLQLIERLSELNLVTGDKVFIPLCGKSNDMIYLLGRGFFVVGVEMSKIAVEQFFLENNLTYKVTKVGKFLLYHGKNILIYCGDFFRLTIKHLEGVKAVYDRASLIALDEALREKYVKHLSDIISDGVRILLLTLNYPQHQRIGPPFAVSKSEVDSLYMGSFQCRELECINDIENEPMFLLQGVDFVEKAVYCLQKVRT</sequence>
<evidence type="ECO:0000256" key="5">
    <source>
        <dbReference type="ARBA" id="ARBA00022490"/>
    </source>
</evidence>
<proteinExistence type="inferred from homology"/>
<keyword evidence="8" id="KW-0949">S-adenosyl-L-methionine</keyword>
<accession>A0A382RHX3</accession>
<dbReference type="InterPro" id="IPR022474">
    <property type="entry name" value="Thiopur_S-MeTfrase_Se/Te_detox"/>
</dbReference>
<dbReference type="PANTHER" id="PTHR10259:SF11">
    <property type="entry name" value="THIOPURINE S-METHYLTRANSFERASE"/>
    <property type="match status" value="1"/>
</dbReference>
<organism evidence="9">
    <name type="scientific">marine metagenome</name>
    <dbReference type="NCBI Taxonomy" id="408172"/>
    <lineage>
        <taxon>unclassified sequences</taxon>
        <taxon>metagenomes</taxon>
        <taxon>ecological metagenomes</taxon>
    </lineage>
</organism>
<dbReference type="InterPro" id="IPR008854">
    <property type="entry name" value="TPMT"/>
</dbReference>
<dbReference type="HAMAP" id="MF_00812">
    <property type="entry name" value="Thiopur_methtran"/>
    <property type="match status" value="1"/>
</dbReference>
<evidence type="ECO:0000313" key="9">
    <source>
        <dbReference type="EMBL" id="SVC97314.1"/>
    </source>
</evidence>
<evidence type="ECO:0000256" key="4">
    <source>
        <dbReference type="ARBA" id="ARBA00011905"/>
    </source>
</evidence>
<evidence type="ECO:0000256" key="6">
    <source>
        <dbReference type="ARBA" id="ARBA00022603"/>
    </source>
</evidence>
<dbReference type="PANTHER" id="PTHR10259">
    <property type="entry name" value="THIOPURINE S-METHYLTRANSFERASE"/>
    <property type="match status" value="1"/>
</dbReference>
<dbReference type="PIRSF" id="PIRSF023956">
    <property type="entry name" value="Thiopurine_S-methyltransferase"/>
    <property type="match status" value="1"/>
</dbReference>
<evidence type="ECO:0000256" key="3">
    <source>
        <dbReference type="ARBA" id="ARBA00008145"/>
    </source>
</evidence>
<gene>
    <name evidence="9" type="ORF">METZ01_LOCUS350168</name>
</gene>
<keyword evidence="5" id="KW-0963">Cytoplasm</keyword>
<evidence type="ECO:0000256" key="7">
    <source>
        <dbReference type="ARBA" id="ARBA00022679"/>
    </source>
</evidence>
<evidence type="ECO:0000256" key="2">
    <source>
        <dbReference type="ARBA" id="ARBA00004496"/>
    </source>
</evidence>
<reference evidence="9" key="1">
    <citation type="submission" date="2018-05" db="EMBL/GenBank/DDBJ databases">
        <authorList>
            <person name="Lanie J.A."/>
            <person name="Ng W.-L."/>
            <person name="Kazmierczak K.M."/>
            <person name="Andrzejewski T.M."/>
            <person name="Davidsen T.M."/>
            <person name="Wayne K.J."/>
            <person name="Tettelin H."/>
            <person name="Glass J.I."/>
            <person name="Rusch D."/>
            <person name="Podicherti R."/>
            <person name="Tsui H.-C.T."/>
            <person name="Winkler M.E."/>
        </authorList>
    </citation>
    <scope>NUCLEOTIDE SEQUENCE</scope>
</reference>
<dbReference type="InterPro" id="IPR029063">
    <property type="entry name" value="SAM-dependent_MTases_sf"/>
</dbReference>
<feature type="non-terminal residue" evidence="9">
    <location>
        <position position="1"/>
    </location>
</feature>
<dbReference type="GO" id="GO:0010038">
    <property type="term" value="P:response to metal ion"/>
    <property type="evidence" value="ECO:0007669"/>
    <property type="project" value="InterPro"/>
</dbReference>
<dbReference type="FunFam" id="3.40.50.150:FF:000101">
    <property type="entry name" value="Thiopurine S-methyltransferase"/>
    <property type="match status" value="1"/>
</dbReference>
<dbReference type="Gene3D" id="3.40.50.150">
    <property type="entry name" value="Vaccinia Virus protein VP39"/>
    <property type="match status" value="1"/>
</dbReference>
<comment type="catalytic activity">
    <reaction evidence="1">
        <text>S-adenosyl-L-methionine + a thiopurine = S-adenosyl-L-homocysteine + a thiopurine S-methylether.</text>
        <dbReference type="EC" id="2.1.1.67"/>
    </reaction>
</comment>
<dbReference type="EMBL" id="UINC01121861">
    <property type="protein sequence ID" value="SVC97314.1"/>
    <property type="molecule type" value="Genomic_DNA"/>
</dbReference>
<dbReference type="AlphaFoldDB" id="A0A382RHX3"/>